<gene>
    <name evidence="3" type="ORF">GLOTRDRAFT_132957</name>
</gene>
<feature type="transmembrane region" description="Helical" evidence="2">
    <location>
        <begin position="80"/>
        <end position="107"/>
    </location>
</feature>
<evidence type="ECO:0000313" key="4">
    <source>
        <dbReference type="Proteomes" id="UP000030669"/>
    </source>
</evidence>
<feature type="transmembrane region" description="Helical" evidence="2">
    <location>
        <begin position="35"/>
        <end position="56"/>
    </location>
</feature>
<feature type="region of interest" description="Disordered" evidence="1">
    <location>
        <begin position="212"/>
        <end position="234"/>
    </location>
</feature>
<dbReference type="OrthoDB" id="3596006at2759"/>
<evidence type="ECO:0000256" key="2">
    <source>
        <dbReference type="SAM" id="Phobius"/>
    </source>
</evidence>
<dbReference type="OMA" id="DYLDQQD"/>
<protein>
    <submittedName>
        <fullName evidence="3">Uncharacterized protein</fullName>
    </submittedName>
</protein>
<dbReference type="KEGG" id="gtr:GLOTRDRAFT_132957"/>
<reference evidence="3 4" key="1">
    <citation type="journal article" date="2012" name="Science">
        <title>The Paleozoic origin of enzymatic lignin decomposition reconstructed from 31 fungal genomes.</title>
        <authorList>
            <person name="Floudas D."/>
            <person name="Binder M."/>
            <person name="Riley R."/>
            <person name="Barry K."/>
            <person name="Blanchette R.A."/>
            <person name="Henrissat B."/>
            <person name="Martinez A.T."/>
            <person name="Otillar R."/>
            <person name="Spatafora J.W."/>
            <person name="Yadav J.S."/>
            <person name="Aerts A."/>
            <person name="Benoit I."/>
            <person name="Boyd A."/>
            <person name="Carlson A."/>
            <person name="Copeland A."/>
            <person name="Coutinho P.M."/>
            <person name="de Vries R.P."/>
            <person name="Ferreira P."/>
            <person name="Findley K."/>
            <person name="Foster B."/>
            <person name="Gaskell J."/>
            <person name="Glotzer D."/>
            <person name="Gorecki P."/>
            <person name="Heitman J."/>
            <person name="Hesse C."/>
            <person name="Hori C."/>
            <person name="Igarashi K."/>
            <person name="Jurgens J.A."/>
            <person name="Kallen N."/>
            <person name="Kersten P."/>
            <person name="Kohler A."/>
            <person name="Kuees U."/>
            <person name="Kumar T.K.A."/>
            <person name="Kuo A."/>
            <person name="LaButti K."/>
            <person name="Larrondo L.F."/>
            <person name="Lindquist E."/>
            <person name="Ling A."/>
            <person name="Lombard V."/>
            <person name="Lucas S."/>
            <person name="Lundell T."/>
            <person name="Martin R."/>
            <person name="McLaughlin D.J."/>
            <person name="Morgenstern I."/>
            <person name="Morin E."/>
            <person name="Murat C."/>
            <person name="Nagy L.G."/>
            <person name="Nolan M."/>
            <person name="Ohm R.A."/>
            <person name="Patyshakuliyeva A."/>
            <person name="Rokas A."/>
            <person name="Ruiz-Duenas F.J."/>
            <person name="Sabat G."/>
            <person name="Salamov A."/>
            <person name="Samejima M."/>
            <person name="Schmutz J."/>
            <person name="Slot J.C."/>
            <person name="St John F."/>
            <person name="Stenlid J."/>
            <person name="Sun H."/>
            <person name="Sun S."/>
            <person name="Syed K."/>
            <person name="Tsang A."/>
            <person name="Wiebenga A."/>
            <person name="Young D."/>
            <person name="Pisabarro A."/>
            <person name="Eastwood D.C."/>
            <person name="Martin F."/>
            <person name="Cullen D."/>
            <person name="Grigoriev I.V."/>
            <person name="Hibbett D.S."/>
        </authorList>
    </citation>
    <scope>NUCLEOTIDE SEQUENCE [LARGE SCALE GENOMIC DNA]</scope>
    <source>
        <strain evidence="3 4">ATCC 11539</strain>
    </source>
</reference>
<keyword evidence="2" id="KW-0472">Membrane</keyword>
<dbReference type="AlphaFoldDB" id="S7PVZ8"/>
<dbReference type="GeneID" id="19302615"/>
<dbReference type="eggNOG" id="ENOG502RY6P">
    <property type="taxonomic scope" value="Eukaryota"/>
</dbReference>
<feature type="transmembrane region" description="Helical" evidence="2">
    <location>
        <begin position="119"/>
        <end position="142"/>
    </location>
</feature>
<dbReference type="EMBL" id="KB469310">
    <property type="protein sequence ID" value="EPQ51693.1"/>
    <property type="molecule type" value="Genomic_DNA"/>
</dbReference>
<evidence type="ECO:0000313" key="3">
    <source>
        <dbReference type="EMBL" id="EPQ51693.1"/>
    </source>
</evidence>
<keyword evidence="2" id="KW-1133">Transmembrane helix</keyword>
<dbReference type="HOGENOM" id="CLU_082451_0_0_1"/>
<dbReference type="Proteomes" id="UP000030669">
    <property type="component" value="Unassembled WGS sequence"/>
</dbReference>
<sequence>MNPIVFGLDLRNIRPSAFKSKNMWNKAYHLRSERFILYQLAMVITVVAECLATYALDKYLHLQDHSQKRYPGVYVYNNDIVGATGLTIFAGVFNACVFGSIFFFLLFWPESRETPFWAAAKQVGAVVAMLSVLAASITSTVIGATHSATISGVDEATRQAITAEAEVPLKYSHYRYIIVYIVLLWIGWVFTLASTVMVFIASNYYLHHQPAPHPTRQGTADSEKALRNDGAAQA</sequence>
<feature type="transmembrane region" description="Helical" evidence="2">
    <location>
        <begin position="177"/>
        <end position="206"/>
    </location>
</feature>
<keyword evidence="4" id="KW-1185">Reference proteome</keyword>
<organism evidence="3 4">
    <name type="scientific">Gloeophyllum trabeum (strain ATCC 11539 / FP-39264 / Madison 617)</name>
    <name type="common">Brown rot fungus</name>
    <dbReference type="NCBI Taxonomy" id="670483"/>
    <lineage>
        <taxon>Eukaryota</taxon>
        <taxon>Fungi</taxon>
        <taxon>Dikarya</taxon>
        <taxon>Basidiomycota</taxon>
        <taxon>Agaricomycotina</taxon>
        <taxon>Agaricomycetes</taxon>
        <taxon>Gloeophyllales</taxon>
        <taxon>Gloeophyllaceae</taxon>
        <taxon>Gloeophyllum</taxon>
    </lineage>
</organism>
<keyword evidence="2" id="KW-0812">Transmembrane</keyword>
<proteinExistence type="predicted"/>
<dbReference type="RefSeq" id="XP_007870129.1">
    <property type="nucleotide sequence ID" value="XM_007871938.1"/>
</dbReference>
<accession>S7PVZ8</accession>
<name>S7PVZ8_GLOTA</name>
<evidence type="ECO:0000256" key="1">
    <source>
        <dbReference type="SAM" id="MobiDB-lite"/>
    </source>
</evidence>